<reference evidence="2" key="1">
    <citation type="submission" date="2023-06" db="EMBL/GenBank/DDBJ databases">
        <authorList>
            <person name="Kurt Z."/>
        </authorList>
    </citation>
    <scope>NUCLEOTIDE SEQUENCE</scope>
</reference>
<protein>
    <submittedName>
        <fullName evidence="3">Hypothetical_protein</fullName>
    </submittedName>
</protein>
<proteinExistence type="predicted"/>
<name>A0AA86QWQ0_9EUKA</name>
<comment type="caution">
    <text evidence="2">The sequence shown here is derived from an EMBL/GenBank/DDBJ whole genome shotgun (WGS) entry which is preliminary data.</text>
</comment>
<sequence>MQTIIRTNHCDGTDPETGGNADRKSVETAFVRMPLHQQFYQIYVGTYYLTKVSKNFFVDCDMCYGFGNGNPNYKIYPGLHTVIFLNCKFSSSCGAANNNGANPQIHIETIDDSCRQFITTEKAAGRSVTELTVKVLCEQLKLIKIPETEKMELINGFSQRRAVQNEEVFGALCASGFDCLDFVLKKGITSDQLITSMNNQGSTTDQILITLAKSKLDISTFAEKKGLSNEQVLLVLIKNSIDISEFIQKKGISNDQVLIILAKNSVDVSDFVQKKGISNDQVLAVFVKNNIDASSFIKEKGYTNDQVIVALAKNNVDCSDFALKNKISNEQILLLLIKENLDCVGFALRRGMKDEQVLIILMKNNLDYTSFATSKSISNEEILVALAKSDQDYQNFALNKGFTDEQTLITLMKSGVDIKPFIQSKNISNEQIIRLIQNSDLPLSDKYDLLQQITPVDLRSEQEDIHNALIKREYELTNERVLKFVNNKQRELILEIIFKEALLKQKKNEDDSEVNEIAELKLKNQELQKQNLEIKLECEQKIAEIKTSYEAELIKCKNEVESLRKEYQQDLQKEYEKYKNEIEELKKTIEVEKQNTNIMQELKQKQHISDKEIDMNDTIANQLQIECQILKQQLIDEKEFHNEQQEHAEQQLKRVNQRNNDIQKQLTDEKTQRLIFFQQLQQKQSEITKQLEATVKEQASRIVHLDNENQSLQSTLNALREQIEKLNVQEYQKRIEMQTKQLKDKDEYIEKLKEEMEKINVNQLQDKQIEKVLTILKSVGASQ</sequence>
<organism evidence="2">
    <name type="scientific">Hexamita inflata</name>
    <dbReference type="NCBI Taxonomy" id="28002"/>
    <lineage>
        <taxon>Eukaryota</taxon>
        <taxon>Metamonada</taxon>
        <taxon>Diplomonadida</taxon>
        <taxon>Hexamitidae</taxon>
        <taxon>Hexamitinae</taxon>
        <taxon>Hexamita</taxon>
    </lineage>
</organism>
<dbReference type="EMBL" id="CATOUU010001024">
    <property type="protein sequence ID" value="CAI9967486.1"/>
    <property type="molecule type" value="Genomic_DNA"/>
</dbReference>
<feature type="coiled-coil region" evidence="1">
    <location>
        <begin position="503"/>
        <end position="602"/>
    </location>
</feature>
<evidence type="ECO:0000313" key="4">
    <source>
        <dbReference type="Proteomes" id="UP001642409"/>
    </source>
</evidence>
<evidence type="ECO:0000256" key="1">
    <source>
        <dbReference type="SAM" id="Coils"/>
    </source>
</evidence>
<dbReference type="Proteomes" id="UP001642409">
    <property type="component" value="Unassembled WGS sequence"/>
</dbReference>
<dbReference type="EMBL" id="CAXDID020000240">
    <property type="protein sequence ID" value="CAL6062584.1"/>
    <property type="molecule type" value="Genomic_DNA"/>
</dbReference>
<keyword evidence="1" id="KW-0175">Coiled coil</keyword>
<accession>A0AA86QWQ0</accession>
<gene>
    <name evidence="3" type="ORF">HINF_LOCUS50257</name>
    <name evidence="2" type="ORF">HINF_LOCUS55131</name>
</gene>
<reference evidence="3 4" key="2">
    <citation type="submission" date="2024-07" db="EMBL/GenBank/DDBJ databases">
        <authorList>
            <person name="Akdeniz Z."/>
        </authorList>
    </citation>
    <scope>NUCLEOTIDE SEQUENCE [LARGE SCALE GENOMIC DNA]</scope>
</reference>
<keyword evidence="4" id="KW-1185">Reference proteome</keyword>
<dbReference type="AlphaFoldDB" id="A0AA86QWQ0"/>
<evidence type="ECO:0000313" key="2">
    <source>
        <dbReference type="EMBL" id="CAI9967486.1"/>
    </source>
</evidence>
<feature type="coiled-coil region" evidence="1">
    <location>
        <begin position="631"/>
        <end position="762"/>
    </location>
</feature>
<evidence type="ECO:0000313" key="3">
    <source>
        <dbReference type="EMBL" id="CAL6062584.1"/>
    </source>
</evidence>